<dbReference type="RefSeq" id="WP_065279225.1">
    <property type="nucleotide sequence ID" value="NZ_CP016286.1"/>
</dbReference>
<dbReference type="Gene3D" id="3.40.50.150">
    <property type="entry name" value="Vaccinia Virus protein VP39"/>
    <property type="match status" value="1"/>
</dbReference>
<name>A0A1B1C473_RHILE</name>
<reference evidence="1 2" key="1">
    <citation type="submission" date="2016-06" db="EMBL/GenBank/DDBJ databases">
        <title>Microsymbionts genomes from the relict species Vavilovia formosa.</title>
        <authorList>
            <person name="Chirak E."/>
            <person name="Kimeklis A."/>
            <person name="Andronov E."/>
        </authorList>
    </citation>
    <scope>NUCLEOTIDE SEQUENCE [LARGE SCALE GENOMIC DNA]</scope>
    <source>
        <strain evidence="1 2">Vaf10</strain>
    </source>
</reference>
<dbReference type="OrthoDB" id="8400757at2"/>
<proteinExistence type="predicted"/>
<accession>A0A1B1C473</accession>
<organism evidence="1 2">
    <name type="scientific">Rhizobium leguminosarum</name>
    <dbReference type="NCBI Taxonomy" id="384"/>
    <lineage>
        <taxon>Bacteria</taxon>
        <taxon>Pseudomonadati</taxon>
        <taxon>Pseudomonadota</taxon>
        <taxon>Alphaproteobacteria</taxon>
        <taxon>Hyphomicrobiales</taxon>
        <taxon>Rhizobiaceae</taxon>
        <taxon>Rhizobium/Agrobacterium group</taxon>
        <taxon>Rhizobium</taxon>
    </lineage>
</organism>
<protein>
    <recommendedName>
        <fullName evidence="3">Methyltransferase</fullName>
    </recommendedName>
</protein>
<dbReference type="EMBL" id="CP016286">
    <property type="protein sequence ID" value="ANP84595.1"/>
    <property type="molecule type" value="Genomic_DNA"/>
</dbReference>
<evidence type="ECO:0000313" key="1">
    <source>
        <dbReference type="EMBL" id="ANP84595.1"/>
    </source>
</evidence>
<dbReference type="AlphaFoldDB" id="A0A1B1C473"/>
<sequence>MIKKLLKAVLPKSAIVAAYKWHTRERRYRSWAHAAAASPEYGSRDLTAFRVARSRQIVGDEDSWAKPPEELLQTFDMPSGRFVDFGGSAGEMCAVLQRRFPSWSFTVVETKAMSDASRALRPSISHSDQLPDGCDVFYSSGTLQYLADPERLWSDALGRTGRYAYLARNCFSNRKTFSVQLSRLFDNGAGPIPEGFDDVNIRYPHQTISEASLTAIAGRMGFDLIARFDGRNSGLTGSKTDAYGADLLFKRR</sequence>
<dbReference type="InterPro" id="IPR029063">
    <property type="entry name" value="SAM-dependent_MTases_sf"/>
</dbReference>
<dbReference type="SUPFAM" id="SSF53335">
    <property type="entry name" value="S-adenosyl-L-methionine-dependent methyltransferases"/>
    <property type="match status" value="1"/>
</dbReference>
<dbReference type="Proteomes" id="UP000092691">
    <property type="component" value="Chromosome"/>
</dbReference>
<evidence type="ECO:0000313" key="2">
    <source>
        <dbReference type="Proteomes" id="UP000092691"/>
    </source>
</evidence>
<evidence type="ECO:0008006" key="3">
    <source>
        <dbReference type="Google" id="ProtNLM"/>
    </source>
</evidence>
<gene>
    <name evidence="1" type="ORF">BA011_01815</name>
</gene>